<comment type="caution">
    <text evidence="1">The sequence shown here is derived from an EMBL/GenBank/DDBJ whole genome shotgun (WGS) entry which is preliminary data.</text>
</comment>
<name>V4HSG2_PSEL2</name>
<dbReference type="Proteomes" id="UP000017820">
    <property type="component" value="Unassembled WGS sequence"/>
</dbReference>
<evidence type="ECO:0000313" key="2">
    <source>
        <dbReference type="Proteomes" id="UP000017820"/>
    </source>
</evidence>
<evidence type="ECO:0000313" key="1">
    <source>
        <dbReference type="EMBL" id="ESP92733.1"/>
    </source>
</evidence>
<reference evidence="1 2" key="1">
    <citation type="submission" date="2013-07" db="EMBL/GenBank/DDBJ databases">
        <title>Draft genome sequence of Pseudoalteromonas luteoviolacea 2ta16.</title>
        <authorList>
            <person name="Allen E.E."/>
            <person name="Azam F."/>
            <person name="Podell S."/>
        </authorList>
    </citation>
    <scope>NUCLEOTIDE SEQUENCE [LARGE SCALE GENOMIC DNA]</scope>
    <source>
        <strain evidence="1 2">2ta16</strain>
    </source>
</reference>
<proteinExistence type="predicted"/>
<protein>
    <submittedName>
        <fullName evidence="1">Uncharacterized protein</fullName>
    </submittedName>
</protein>
<sequence length="49" mass="5372">MKVLSKIHTKHIVCGSANAPKLPPRTQTILHKINPNVSTNDSLILTLDI</sequence>
<dbReference type="EMBL" id="AUSV01000044">
    <property type="protein sequence ID" value="ESP92733.1"/>
    <property type="molecule type" value="Genomic_DNA"/>
</dbReference>
<dbReference type="AlphaFoldDB" id="V4HSG2"/>
<organism evidence="1 2">
    <name type="scientific">Pseudoalteromonas luteoviolacea (strain 2ta16)</name>
    <dbReference type="NCBI Taxonomy" id="1353533"/>
    <lineage>
        <taxon>Bacteria</taxon>
        <taxon>Pseudomonadati</taxon>
        <taxon>Pseudomonadota</taxon>
        <taxon>Gammaproteobacteria</taxon>
        <taxon>Alteromonadales</taxon>
        <taxon>Pseudoalteromonadaceae</taxon>
        <taxon>Pseudoalteromonas</taxon>
    </lineage>
</organism>
<gene>
    <name evidence="1" type="ORF">PL2TA16_03931</name>
</gene>
<accession>V4HSG2</accession>